<dbReference type="EMBL" id="CP031320">
    <property type="protein sequence ID" value="AXK34191.1"/>
    <property type="molecule type" value="Genomic_DNA"/>
</dbReference>
<feature type="transmembrane region" description="Helical" evidence="2">
    <location>
        <begin position="12"/>
        <end position="30"/>
    </location>
</feature>
<name>A0A345XRC5_9ACTN</name>
<reference evidence="3 4" key="1">
    <citation type="submission" date="2018-07" db="EMBL/GenBank/DDBJ databases">
        <title>Draft genome of the type strain Streptomyces armeniacus ATCC 15676.</title>
        <authorList>
            <person name="Labana P."/>
            <person name="Gosse J.T."/>
            <person name="Boddy C.N."/>
        </authorList>
    </citation>
    <scope>NUCLEOTIDE SEQUENCE [LARGE SCALE GENOMIC DNA]</scope>
    <source>
        <strain evidence="3 4">ATCC 15676</strain>
    </source>
</reference>
<feature type="region of interest" description="Disordered" evidence="1">
    <location>
        <begin position="34"/>
        <end position="65"/>
    </location>
</feature>
<gene>
    <name evidence="3" type="ORF">DVA86_17565</name>
</gene>
<evidence type="ECO:0000313" key="4">
    <source>
        <dbReference type="Proteomes" id="UP000254425"/>
    </source>
</evidence>
<dbReference type="Proteomes" id="UP000254425">
    <property type="component" value="Chromosome"/>
</dbReference>
<sequence length="65" mass="7034">MTGGRWTPWRVGGIAAVLVVGGLVVARMLVLQRRRSPAPDPAPGPDPYLGGWLNSARAPPLRRHR</sequence>
<dbReference type="AlphaFoldDB" id="A0A345XRC5"/>
<dbReference type="KEGG" id="sarm:DVA86_17565"/>
<dbReference type="RefSeq" id="WP_208879493.1">
    <property type="nucleotide sequence ID" value="NZ_CP031320.1"/>
</dbReference>
<keyword evidence="4" id="KW-1185">Reference proteome</keyword>
<keyword evidence="2" id="KW-0812">Transmembrane</keyword>
<evidence type="ECO:0000256" key="1">
    <source>
        <dbReference type="SAM" id="MobiDB-lite"/>
    </source>
</evidence>
<protein>
    <submittedName>
        <fullName evidence="3">Uncharacterized protein</fullName>
    </submittedName>
</protein>
<keyword evidence="2" id="KW-1133">Transmembrane helix</keyword>
<evidence type="ECO:0000256" key="2">
    <source>
        <dbReference type="SAM" id="Phobius"/>
    </source>
</evidence>
<evidence type="ECO:0000313" key="3">
    <source>
        <dbReference type="EMBL" id="AXK34191.1"/>
    </source>
</evidence>
<accession>A0A345XRC5</accession>
<organism evidence="3 4">
    <name type="scientific">Streptomyces armeniacus</name>
    <dbReference type="NCBI Taxonomy" id="83291"/>
    <lineage>
        <taxon>Bacteria</taxon>
        <taxon>Bacillati</taxon>
        <taxon>Actinomycetota</taxon>
        <taxon>Actinomycetes</taxon>
        <taxon>Kitasatosporales</taxon>
        <taxon>Streptomycetaceae</taxon>
        <taxon>Streptomyces</taxon>
    </lineage>
</organism>
<proteinExistence type="predicted"/>
<keyword evidence="2" id="KW-0472">Membrane</keyword>